<gene>
    <name evidence="1" type="ordered locus">SPAB_05026</name>
</gene>
<evidence type="ECO:0000313" key="1">
    <source>
        <dbReference type="EMBL" id="ABX70317.1"/>
    </source>
</evidence>
<protein>
    <submittedName>
        <fullName evidence="1">Uncharacterized protein</fullName>
    </submittedName>
</protein>
<name>A0A6C6Z971_SALPB</name>
<dbReference type="KEGG" id="spq:SPAB_05026"/>
<evidence type="ECO:0000313" key="2">
    <source>
        <dbReference type="Proteomes" id="UP000008556"/>
    </source>
</evidence>
<proteinExistence type="predicted"/>
<dbReference type="EMBL" id="CP000886">
    <property type="protein sequence ID" value="ABX70317.1"/>
    <property type="molecule type" value="Genomic_DNA"/>
</dbReference>
<organism evidence="1 2">
    <name type="scientific">Salmonella paratyphi B (strain ATCC BAA-1250 / SPB7)</name>
    <dbReference type="NCBI Taxonomy" id="1016998"/>
    <lineage>
        <taxon>Bacteria</taxon>
        <taxon>Pseudomonadati</taxon>
        <taxon>Pseudomonadota</taxon>
        <taxon>Gammaproteobacteria</taxon>
        <taxon>Enterobacterales</taxon>
        <taxon>Enterobacteriaceae</taxon>
        <taxon>Salmonella</taxon>
    </lineage>
</organism>
<accession>A0A6C6Z971</accession>
<dbReference type="AlphaFoldDB" id="A0A6C6Z971"/>
<sequence>MNLHRLLIEVRFQCIISVRQGWQCITHNHLHYCRAAQC</sequence>
<reference evidence="1 2" key="1">
    <citation type="submission" date="2007-11" db="EMBL/GenBank/DDBJ databases">
        <authorList>
            <consortium name="The Salmonella enterica serovar Paratyphi B Genome Sequencing Project"/>
            <person name="McClelland M."/>
            <person name="Sanderson E.K."/>
            <person name="Porwollik S."/>
            <person name="Spieth J."/>
            <person name="Clifton W.S."/>
            <person name="Fulton R."/>
            <person name="Cordes M."/>
            <person name="Wollam A."/>
            <person name="Shah N."/>
            <person name="Pepin K."/>
            <person name="Bhonagiri V."/>
            <person name="Nash W."/>
            <person name="Johnson M."/>
            <person name="Thiruvilangam P."/>
            <person name="Wilson R."/>
        </authorList>
    </citation>
    <scope>NUCLEOTIDE SEQUENCE [LARGE SCALE GENOMIC DNA]</scope>
    <source>
        <strain evidence="2">ATCC BAA-1250 / SPB7</strain>
    </source>
</reference>
<dbReference type="Proteomes" id="UP000008556">
    <property type="component" value="Chromosome"/>
</dbReference>